<protein>
    <recommendedName>
        <fullName evidence="3">Ribosomal protein L2</fullName>
    </recommendedName>
</protein>
<accession>A0ABD0JTC8</accession>
<dbReference type="Proteomes" id="UP001519460">
    <property type="component" value="Unassembled WGS sequence"/>
</dbReference>
<dbReference type="EMBL" id="JACVVK020000333">
    <property type="protein sequence ID" value="KAK7478128.1"/>
    <property type="molecule type" value="Genomic_DNA"/>
</dbReference>
<feature type="non-terminal residue" evidence="1">
    <location>
        <position position="77"/>
    </location>
</feature>
<keyword evidence="2" id="KW-1185">Reference proteome</keyword>
<name>A0ABD0JTC8_9CAEN</name>
<evidence type="ECO:0000313" key="2">
    <source>
        <dbReference type="Proteomes" id="UP001519460"/>
    </source>
</evidence>
<feature type="non-terminal residue" evidence="1">
    <location>
        <position position="1"/>
    </location>
</feature>
<comment type="caution">
    <text evidence="1">The sequence shown here is derived from an EMBL/GenBank/DDBJ whole genome shotgun (WGS) entry which is preliminary data.</text>
</comment>
<dbReference type="AlphaFoldDB" id="A0ABD0JTC8"/>
<evidence type="ECO:0008006" key="3">
    <source>
        <dbReference type="Google" id="ProtNLM"/>
    </source>
</evidence>
<evidence type="ECO:0000313" key="1">
    <source>
        <dbReference type="EMBL" id="KAK7478128.1"/>
    </source>
</evidence>
<proteinExistence type="predicted"/>
<sequence>RTGHIIRSDCTKLTSRPIDHNWPKNYFQKPGRRCYVTRGLTYFRLGRDPDLPDRQVRDWTRVVPRVGGTGKVRERRQ</sequence>
<gene>
    <name evidence="1" type="ORF">BaRGS_00030663</name>
</gene>
<reference evidence="1 2" key="1">
    <citation type="journal article" date="2023" name="Sci. Data">
        <title>Genome assembly of the Korean intertidal mud-creeper Batillaria attramentaria.</title>
        <authorList>
            <person name="Patra A.K."/>
            <person name="Ho P.T."/>
            <person name="Jun S."/>
            <person name="Lee S.J."/>
            <person name="Kim Y."/>
            <person name="Won Y.J."/>
        </authorList>
    </citation>
    <scope>NUCLEOTIDE SEQUENCE [LARGE SCALE GENOMIC DNA]</scope>
    <source>
        <strain evidence="1">Wonlab-2016</strain>
    </source>
</reference>
<organism evidence="1 2">
    <name type="scientific">Batillaria attramentaria</name>
    <dbReference type="NCBI Taxonomy" id="370345"/>
    <lineage>
        <taxon>Eukaryota</taxon>
        <taxon>Metazoa</taxon>
        <taxon>Spiralia</taxon>
        <taxon>Lophotrochozoa</taxon>
        <taxon>Mollusca</taxon>
        <taxon>Gastropoda</taxon>
        <taxon>Caenogastropoda</taxon>
        <taxon>Sorbeoconcha</taxon>
        <taxon>Cerithioidea</taxon>
        <taxon>Batillariidae</taxon>
        <taxon>Batillaria</taxon>
    </lineage>
</organism>